<dbReference type="OrthoDB" id="10329383at2759"/>
<dbReference type="Proteomes" id="UP000711996">
    <property type="component" value="Unassembled WGS sequence"/>
</dbReference>
<feature type="region of interest" description="Disordered" evidence="1">
    <location>
        <begin position="87"/>
        <end position="110"/>
    </location>
</feature>
<gene>
    <name evidence="2" type="ORF">CGCSCA2_v012252</name>
</gene>
<dbReference type="EMBL" id="QPMT01000053">
    <property type="protein sequence ID" value="KAF4848706.1"/>
    <property type="molecule type" value="Genomic_DNA"/>
</dbReference>
<keyword evidence="3" id="KW-1185">Reference proteome</keyword>
<name>A0A9P5EJ08_COLSI</name>
<dbReference type="AlphaFoldDB" id="A0A9P5EJ08"/>
<evidence type="ECO:0000256" key="1">
    <source>
        <dbReference type="SAM" id="MobiDB-lite"/>
    </source>
</evidence>
<organism evidence="2 3">
    <name type="scientific">Colletotrichum siamense</name>
    <name type="common">Anthracnose fungus</name>
    <dbReference type="NCBI Taxonomy" id="690259"/>
    <lineage>
        <taxon>Eukaryota</taxon>
        <taxon>Fungi</taxon>
        <taxon>Dikarya</taxon>
        <taxon>Ascomycota</taxon>
        <taxon>Pezizomycotina</taxon>
        <taxon>Sordariomycetes</taxon>
        <taxon>Hypocreomycetidae</taxon>
        <taxon>Glomerellales</taxon>
        <taxon>Glomerellaceae</taxon>
        <taxon>Colletotrichum</taxon>
        <taxon>Colletotrichum gloeosporioides species complex</taxon>
    </lineage>
</organism>
<accession>A0A9P5EJ08</accession>
<sequence length="110" mass="12556">MDNNDRRVRELRKTVADLAAESRSSQPEAWYSEDCENAIQELRSQRADEWVVRNVETVNSAAPPSWHTIYEELKTGAIVSCVKFLTSKRQRSESENASEGETSGPKRQKQ</sequence>
<evidence type="ECO:0000313" key="2">
    <source>
        <dbReference type="EMBL" id="KAF4848706.1"/>
    </source>
</evidence>
<evidence type="ECO:0000313" key="3">
    <source>
        <dbReference type="Proteomes" id="UP000711996"/>
    </source>
</evidence>
<reference evidence="2" key="1">
    <citation type="submission" date="2019-06" db="EMBL/GenBank/DDBJ databases">
        <authorList>
            <person name="Gan P."/>
            <person name="Shirasu K."/>
        </authorList>
    </citation>
    <scope>NUCLEOTIDE SEQUENCE [LARGE SCALE GENOMIC DNA]</scope>
    <source>
        <strain evidence="2">CAD2</strain>
    </source>
</reference>
<comment type="caution">
    <text evidence="2">The sequence shown here is derived from an EMBL/GenBank/DDBJ whole genome shotgun (WGS) entry which is preliminary data.</text>
</comment>
<proteinExistence type="predicted"/>
<protein>
    <submittedName>
        <fullName evidence="2">Uncharacterized protein</fullName>
    </submittedName>
</protein>